<dbReference type="InterPro" id="IPR054186">
    <property type="entry name" value="DUF6891"/>
</dbReference>
<proteinExistence type="predicted"/>
<evidence type="ECO:0000259" key="1">
    <source>
        <dbReference type="Pfam" id="PF21831"/>
    </source>
</evidence>
<evidence type="ECO:0000313" key="3">
    <source>
        <dbReference type="Proteomes" id="UP000555407"/>
    </source>
</evidence>
<accession>A0A7X6A5J9</accession>
<comment type="caution">
    <text evidence="2">The sequence shown here is derived from an EMBL/GenBank/DDBJ whole genome shotgun (WGS) entry which is preliminary data.</text>
</comment>
<evidence type="ECO:0000313" key="2">
    <source>
        <dbReference type="EMBL" id="NIK62210.1"/>
    </source>
</evidence>
<dbReference type="Pfam" id="PF21831">
    <property type="entry name" value="DUF6891"/>
    <property type="match status" value="1"/>
</dbReference>
<sequence>METYDNSLRATDDPDGIEEAREQILAWILPGFMNRAEVIEAATEYLEDEGRLTGQQVEQFVDELWRARLAEQQRWPDRTDADNVTAAFAELEAAGIVARMNFTCCQTCGSTEIFDERPADRPSTGYVFFHSQDAERLADDPAYLFLAYGAFDAPEHEWPARVTAVGEQVAGVLRAHGLPVTWDGSSGQRIQVGPLTWLNRLPEAVQDT</sequence>
<dbReference type="AlphaFoldDB" id="A0A7X6A5J9"/>
<organism evidence="2 3">
    <name type="scientific">Kribbella shirazensis</name>
    <dbReference type="NCBI Taxonomy" id="1105143"/>
    <lineage>
        <taxon>Bacteria</taxon>
        <taxon>Bacillati</taxon>
        <taxon>Actinomycetota</taxon>
        <taxon>Actinomycetes</taxon>
        <taxon>Propionibacteriales</taxon>
        <taxon>Kribbellaceae</taxon>
        <taxon>Kribbella</taxon>
    </lineage>
</organism>
<protein>
    <recommendedName>
        <fullName evidence="1">DUF6891 domain-containing protein</fullName>
    </recommendedName>
</protein>
<dbReference type="EMBL" id="JAASRO010000001">
    <property type="protein sequence ID" value="NIK62210.1"/>
    <property type="molecule type" value="Genomic_DNA"/>
</dbReference>
<keyword evidence="3" id="KW-1185">Reference proteome</keyword>
<gene>
    <name evidence="2" type="ORF">BJY22_007927</name>
</gene>
<feature type="domain" description="DUF6891" evidence="1">
    <location>
        <begin position="17"/>
        <end position="201"/>
    </location>
</feature>
<dbReference type="RefSeq" id="WP_202891471.1">
    <property type="nucleotide sequence ID" value="NZ_JAASRO010000001.1"/>
</dbReference>
<reference evidence="2 3" key="1">
    <citation type="submission" date="2020-03" db="EMBL/GenBank/DDBJ databases">
        <title>Sequencing the genomes of 1000 actinobacteria strains.</title>
        <authorList>
            <person name="Klenk H.-P."/>
        </authorList>
    </citation>
    <scope>NUCLEOTIDE SEQUENCE [LARGE SCALE GENOMIC DNA]</scope>
    <source>
        <strain evidence="2 3">DSM 45490</strain>
    </source>
</reference>
<name>A0A7X6A5J9_9ACTN</name>
<dbReference type="Proteomes" id="UP000555407">
    <property type="component" value="Unassembled WGS sequence"/>
</dbReference>